<dbReference type="Proteomes" id="UP000009062">
    <property type="component" value="Chromosome"/>
</dbReference>
<dbReference type="EMBL" id="CP003316">
    <property type="protein sequence ID" value="AFA39261.1"/>
    <property type="molecule type" value="Genomic_DNA"/>
</dbReference>
<dbReference type="HOGENOM" id="CLU_3227979_0_0_2"/>
<protein>
    <submittedName>
        <fullName evidence="1">Uncharacterized protein</fullName>
    </submittedName>
</protein>
<organism evidence="1 2">
    <name type="scientific">Pyrobaculum oguniense (strain DSM 13380 / JCM 10595 / TE7)</name>
    <dbReference type="NCBI Taxonomy" id="698757"/>
    <lineage>
        <taxon>Archaea</taxon>
        <taxon>Thermoproteota</taxon>
        <taxon>Thermoprotei</taxon>
        <taxon>Thermoproteales</taxon>
        <taxon>Thermoproteaceae</taxon>
        <taxon>Pyrobaculum</taxon>
    </lineage>
</organism>
<proteinExistence type="predicted"/>
<evidence type="ECO:0000313" key="2">
    <source>
        <dbReference type="Proteomes" id="UP000009062"/>
    </source>
</evidence>
<dbReference type="KEGG" id="pog:Pogu_1234"/>
<keyword evidence="2" id="KW-1185">Reference proteome</keyword>
<gene>
    <name evidence="1" type="ordered locus">Pogu_1234</name>
</gene>
<name>H6Q8V6_PYROT</name>
<reference evidence="1 2" key="1">
    <citation type="journal article" date="2012" name="Stand. Genomic Sci.">
        <title>Complete genome sequence of Pyrobaculum oguniense.</title>
        <authorList>
            <person name="Bernick D.L."/>
            <person name="Karplus K."/>
            <person name="Lui L.M."/>
            <person name="Coker J.K."/>
            <person name="Murphy J.N."/>
            <person name="Chan P.P."/>
            <person name="Cozen A.E."/>
            <person name="Lowe T.M."/>
        </authorList>
    </citation>
    <scope>NUCLEOTIDE SEQUENCE [LARGE SCALE GENOMIC DNA]</scope>
    <source>
        <strain evidence="1 2">TE7</strain>
    </source>
</reference>
<sequence>MSVEEVMERVRELWERFERRKLAVVPRGWPRGVWARRFLEEGP</sequence>
<evidence type="ECO:0000313" key="1">
    <source>
        <dbReference type="EMBL" id="AFA39261.1"/>
    </source>
</evidence>
<dbReference type="AlphaFoldDB" id="H6Q8V6"/>
<accession>H6Q8V6</accession>